<proteinExistence type="inferred from homology"/>
<feature type="domain" description="Major facilitator superfamily (MFS) profile" evidence="9">
    <location>
        <begin position="19"/>
        <end position="428"/>
    </location>
</feature>
<name>A0A2W5V8B9_9CAUL</name>
<feature type="transmembrane region" description="Helical" evidence="8">
    <location>
        <begin position="404"/>
        <end position="424"/>
    </location>
</feature>
<feature type="transmembrane region" description="Helical" evidence="8">
    <location>
        <begin position="52"/>
        <end position="73"/>
    </location>
</feature>
<evidence type="ECO:0000313" key="11">
    <source>
        <dbReference type="Proteomes" id="UP000249393"/>
    </source>
</evidence>
<protein>
    <submittedName>
        <fullName evidence="10">MFS transporter</fullName>
    </submittedName>
</protein>
<evidence type="ECO:0000256" key="4">
    <source>
        <dbReference type="ARBA" id="ARBA00022692"/>
    </source>
</evidence>
<organism evidence="10 11">
    <name type="scientific">Caulobacter segnis</name>
    <dbReference type="NCBI Taxonomy" id="88688"/>
    <lineage>
        <taxon>Bacteria</taxon>
        <taxon>Pseudomonadati</taxon>
        <taxon>Pseudomonadota</taxon>
        <taxon>Alphaproteobacteria</taxon>
        <taxon>Caulobacterales</taxon>
        <taxon>Caulobacteraceae</taxon>
        <taxon>Caulobacter</taxon>
    </lineage>
</organism>
<evidence type="ECO:0000256" key="7">
    <source>
        <dbReference type="RuleBase" id="RU003346"/>
    </source>
</evidence>
<dbReference type="PANTHER" id="PTHR48023">
    <property type="entry name" value="D-XYLOSE-PROTON SYMPORTER-LIKE 2"/>
    <property type="match status" value="1"/>
</dbReference>
<accession>A0A2W5V8B9</accession>
<dbReference type="AlphaFoldDB" id="A0A2W5V8B9"/>
<dbReference type="EMBL" id="QFQZ01000015">
    <property type="protein sequence ID" value="PZR35462.1"/>
    <property type="molecule type" value="Genomic_DNA"/>
</dbReference>
<keyword evidence="3 7" id="KW-0813">Transport</keyword>
<dbReference type="NCBIfam" id="TIGR00879">
    <property type="entry name" value="SP"/>
    <property type="match status" value="1"/>
</dbReference>
<dbReference type="SUPFAM" id="SSF103473">
    <property type="entry name" value="MFS general substrate transporter"/>
    <property type="match status" value="1"/>
</dbReference>
<comment type="similarity">
    <text evidence="2 7">Belongs to the major facilitator superfamily. Sugar transporter (TC 2.A.1.1) family.</text>
</comment>
<dbReference type="PRINTS" id="PR00171">
    <property type="entry name" value="SUGRTRNSPORT"/>
</dbReference>
<reference evidence="10 11" key="1">
    <citation type="submission" date="2017-08" db="EMBL/GenBank/DDBJ databases">
        <title>Infants hospitalized years apart are colonized by the same room-sourced microbial strains.</title>
        <authorList>
            <person name="Brooks B."/>
            <person name="Olm M.R."/>
            <person name="Firek B.A."/>
            <person name="Baker R."/>
            <person name="Thomas B.C."/>
            <person name="Morowitz M.J."/>
            <person name="Banfield J.F."/>
        </authorList>
    </citation>
    <scope>NUCLEOTIDE SEQUENCE [LARGE SCALE GENOMIC DNA]</scope>
    <source>
        <strain evidence="10">S2_003_000_R2_4</strain>
    </source>
</reference>
<evidence type="ECO:0000256" key="2">
    <source>
        <dbReference type="ARBA" id="ARBA00010992"/>
    </source>
</evidence>
<dbReference type="Gene3D" id="1.20.1250.20">
    <property type="entry name" value="MFS general substrate transporter like domains"/>
    <property type="match status" value="2"/>
</dbReference>
<dbReference type="InterPro" id="IPR005829">
    <property type="entry name" value="Sugar_transporter_CS"/>
</dbReference>
<feature type="transmembrane region" description="Helical" evidence="8">
    <location>
        <begin position="375"/>
        <end position="398"/>
    </location>
</feature>
<dbReference type="InterPro" id="IPR005828">
    <property type="entry name" value="MFS_sugar_transport-like"/>
</dbReference>
<feature type="transmembrane region" description="Helical" evidence="8">
    <location>
        <begin position="311"/>
        <end position="331"/>
    </location>
</feature>
<dbReference type="InterPro" id="IPR003663">
    <property type="entry name" value="Sugar/inositol_transpt"/>
</dbReference>
<comment type="caution">
    <text evidence="10">The sequence shown here is derived from an EMBL/GenBank/DDBJ whole genome shotgun (WGS) entry which is preliminary data.</text>
</comment>
<keyword evidence="6 8" id="KW-0472">Membrane</keyword>
<dbReference type="PANTHER" id="PTHR48023:SF4">
    <property type="entry name" value="D-XYLOSE-PROTON SYMPORTER-LIKE 2"/>
    <property type="match status" value="1"/>
</dbReference>
<feature type="transmembrane region" description="Helical" evidence="8">
    <location>
        <begin position="12"/>
        <end position="32"/>
    </location>
</feature>
<dbReference type="InterPro" id="IPR050820">
    <property type="entry name" value="MFS_Sugar_Transporter"/>
</dbReference>
<dbReference type="InterPro" id="IPR020846">
    <property type="entry name" value="MFS_dom"/>
</dbReference>
<dbReference type="PROSITE" id="PS00216">
    <property type="entry name" value="SUGAR_TRANSPORT_1"/>
    <property type="match status" value="1"/>
</dbReference>
<dbReference type="RefSeq" id="WP_304275817.1">
    <property type="nucleotide sequence ID" value="NZ_QFQZ01000015.1"/>
</dbReference>
<sequence>MNNQTPSEPGALTPALLGAVGAAALAGLLFGFDTAVIAGVTGDIRRVFDLSPAMLGVTVSSALWGTLLGAAFAGKPGDRFGSRDGLRAMAILYLISSLGCALAWSWPSLLIARFIGGLAIGGSSVLAPIYVAEIAPTRRRGALVGLFQLNIVAGILLAYLSNALIAAADLGASAWRWKLAVTIAPAALLWLVLGPAPHSPRWLAARGRTAEAQEAARRLGGGAPSAGTLIPGDGVRLSWRRHRTPILLAVGLAMFNQFTGINALLYYLNDIFADAGFAAASADLQAVIIGLTNLIFTLLAMAVIDRFGRKHLLLVGSVGMAACLGLASYVLSTGQHAGWLLYGLIGFIAAFAFSQGAVIWVYLSEIFPTAVRARGQALGSSVHWLANAVISGLFPIIAARAPGAPFAIFAGLMLVQFVVVALLYPETKGVDLETLAARLAPSDVEKQN</sequence>
<keyword evidence="5 8" id="KW-1133">Transmembrane helix</keyword>
<evidence type="ECO:0000256" key="5">
    <source>
        <dbReference type="ARBA" id="ARBA00022989"/>
    </source>
</evidence>
<gene>
    <name evidence="10" type="ORF">DI526_06795</name>
</gene>
<evidence type="ECO:0000313" key="10">
    <source>
        <dbReference type="EMBL" id="PZR35462.1"/>
    </source>
</evidence>
<evidence type="ECO:0000256" key="8">
    <source>
        <dbReference type="SAM" id="Phobius"/>
    </source>
</evidence>
<feature type="transmembrane region" description="Helical" evidence="8">
    <location>
        <begin position="85"/>
        <end position="104"/>
    </location>
</feature>
<feature type="transmembrane region" description="Helical" evidence="8">
    <location>
        <begin position="246"/>
        <end position="268"/>
    </location>
</feature>
<evidence type="ECO:0000256" key="6">
    <source>
        <dbReference type="ARBA" id="ARBA00023136"/>
    </source>
</evidence>
<dbReference type="Proteomes" id="UP000249393">
    <property type="component" value="Unassembled WGS sequence"/>
</dbReference>
<dbReference type="PROSITE" id="PS50850">
    <property type="entry name" value="MFS"/>
    <property type="match status" value="1"/>
</dbReference>
<keyword evidence="4 8" id="KW-0812">Transmembrane</keyword>
<feature type="transmembrane region" description="Helical" evidence="8">
    <location>
        <begin position="143"/>
        <end position="168"/>
    </location>
</feature>
<evidence type="ECO:0000256" key="1">
    <source>
        <dbReference type="ARBA" id="ARBA00004141"/>
    </source>
</evidence>
<evidence type="ECO:0000256" key="3">
    <source>
        <dbReference type="ARBA" id="ARBA00022448"/>
    </source>
</evidence>
<dbReference type="PROSITE" id="PS00217">
    <property type="entry name" value="SUGAR_TRANSPORT_2"/>
    <property type="match status" value="1"/>
</dbReference>
<feature type="transmembrane region" description="Helical" evidence="8">
    <location>
        <begin position="337"/>
        <end position="363"/>
    </location>
</feature>
<dbReference type="InterPro" id="IPR036259">
    <property type="entry name" value="MFS_trans_sf"/>
</dbReference>
<dbReference type="GO" id="GO:0016020">
    <property type="term" value="C:membrane"/>
    <property type="evidence" value="ECO:0007669"/>
    <property type="project" value="UniProtKB-SubCell"/>
</dbReference>
<feature type="transmembrane region" description="Helical" evidence="8">
    <location>
        <begin position="110"/>
        <end position="131"/>
    </location>
</feature>
<comment type="subcellular location">
    <subcellularLocation>
        <location evidence="1">Membrane</location>
        <topology evidence="1">Multi-pass membrane protein</topology>
    </subcellularLocation>
</comment>
<feature type="transmembrane region" description="Helical" evidence="8">
    <location>
        <begin position="284"/>
        <end position="304"/>
    </location>
</feature>
<dbReference type="GO" id="GO:0022857">
    <property type="term" value="F:transmembrane transporter activity"/>
    <property type="evidence" value="ECO:0007669"/>
    <property type="project" value="InterPro"/>
</dbReference>
<dbReference type="Pfam" id="PF00083">
    <property type="entry name" value="Sugar_tr"/>
    <property type="match status" value="1"/>
</dbReference>
<evidence type="ECO:0000259" key="9">
    <source>
        <dbReference type="PROSITE" id="PS50850"/>
    </source>
</evidence>